<dbReference type="AlphaFoldDB" id="A0A162JKY7"/>
<evidence type="ECO:0000313" key="1">
    <source>
        <dbReference type="EMBL" id="KYO49406.1"/>
    </source>
</evidence>
<accession>A0A162JKY7</accession>
<dbReference type="Proteomes" id="UP000075787">
    <property type="component" value="Unassembled WGS sequence"/>
</dbReference>
<dbReference type="InterPro" id="IPR021730">
    <property type="entry name" value="YdbH"/>
</dbReference>
<dbReference type="EMBL" id="LPZR01000228">
    <property type="protein sequence ID" value="KYO49406.1"/>
    <property type="molecule type" value="Genomic_DNA"/>
</dbReference>
<dbReference type="OrthoDB" id="8446194at2"/>
<dbReference type="Pfam" id="PF11739">
    <property type="entry name" value="YdbH-like"/>
    <property type="match status" value="1"/>
</dbReference>
<organism evidence="1 2">
    <name type="scientific">Tistrella mobilis</name>
    <dbReference type="NCBI Taxonomy" id="171437"/>
    <lineage>
        <taxon>Bacteria</taxon>
        <taxon>Pseudomonadati</taxon>
        <taxon>Pseudomonadota</taxon>
        <taxon>Alphaproteobacteria</taxon>
        <taxon>Geminicoccales</taxon>
        <taxon>Geminicoccaceae</taxon>
        <taxon>Tistrella</taxon>
    </lineage>
</organism>
<name>A0A162JKY7_9PROT</name>
<gene>
    <name evidence="1" type="ORF">AUP44_17840</name>
</gene>
<reference evidence="1 2" key="1">
    <citation type="submission" date="2015-12" db="EMBL/GenBank/DDBJ databases">
        <title>Genome sequence of Tistrella mobilis MCCC 1A02139.</title>
        <authorList>
            <person name="Lu L."/>
            <person name="Lai Q."/>
            <person name="Shao Z."/>
            <person name="Qian P."/>
        </authorList>
    </citation>
    <scope>NUCLEOTIDE SEQUENCE [LARGE SCALE GENOMIC DNA]</scope>
    <source>
        <strain evidence="1 2">MCCC 1A02139</strain>
    </source>
</reference>
<sequence>MAGRRRTIILVASIAALAALGVGAWRYGPVLAVDLAADALTRRGLGPVTVADRHFADGALVLNDVTLGSPADGSSAASGAHARRITLAFTLDALLDGRLADLRIDGLTLRLVDGQPGPFAPLLQPASGPEETAPAPLTLPVDGAAIDDIDAAWLSADGTPLLRFQGSAGADRLSSDPDITLTGRLAWSTADGATDAAADLALSARLSRADGRERIELGGDVAPTGGGPGWHVDRDRPVPVAFTLTRSLVDGGVRIDLADCLNLPALTLDAGETTLRLSEGRLCPVEGQPLLDLTDGARSVQGVLAGARIDGDEVTGRLPTITLAGDPLDGPLQMTASDGDLRLPAADLAISGLTVEAGIEAPDAPDPVVTIGRLSARLTDIATPLRFAPLDIALSGRAAAQGIELAGEVHDPRQRARADITLSHDPASGRGTALVRLPAVTWARERLQPADLVPAAGGIVTGVAGQTAATATIRWGGGPLRLRLVASLANAGFTAEAATVAGLTGQLVLTGPDPWVTDGPQTLDIGRIEAGLPLTDGRMTAILTPTTFDVVNAEWPFAGGRLSVEPVRVPLGAGDRRVILRAENLELGLLAAFADEPALNADGRISGFVPVVLGDEGIRIDHAEFTGQAGRLSWASDTAEAAAGSAGEGADLLARALEDFRMRHLRLTLDGPLEGELTAGLSLAGSSPAVYDGYPMEINLDVRGPLAQLLSVEGRLFDSGAEGFGQSLVKEQSRMKSRSPE</sequence>
<comment type="caution">
    <text evidence="1">The sequence shown here is derived from an EMBL/GenBank/DDBJ whole genome shotgun (WGS) entry which is preliminary data.</text>
</comment>
<evidence type="ECO:0000313" key="2">
    <source>
        <dbReference type="Proteomes" id="UP000075787"/>
    </source>
</evidence>
<proteinExistence type="predicted"/>
<protein>
    <submittedName>
        <fullName evidence="1">Uncharacterized protein</fullName>
    </submittedName>
</protein>